<gene>
    <name evidence="1" type="ORF">AACH10_11655</name>
</gene>
<keyword evidence="2" id="KW-1185">Reference proteome</keyword>
<dbReference type="RefSeq" id="WP_341410587.1">
    <property type="nucleotide sequence ID" value="NZ_JBBUTH010000006.1"/>
</dbReference>
<sequence length="214" mass="21793">MSVKFTGIFRFQVLSTACARRAGCHARSGPGLRPAWRWHAIALALATWQSPAMAIDYVWQGGGGLWSDSSKWTLLGIPGAQDTALISGNGVSVILDGNVDVSGLTLSGGATLKGTATLSAQSLVFNSGTLSSGTFLTGGTTNVQGATNFNGQANQALVYSYTLNLNGDSTWTAGNGRISVESGYSSGSTSYPSSVLHIASGTTFSDLGAASSAG</sequence>
<evidence type="ECO:0008006" key="3">
    <source>
        <dbReference type="Google" id="ProtNLM"/>
    </source>
</evidence>
<organism evidence="1 2">
    <name type="scientific">Pseudaquabacterium inlustre</name>
    <dbReference type="NCBI Taxonomy" id="2984192"/>
    <lineage>
        <taxon>Bacteria</taxon>
        <taxon>Pseudomonadati</taxon>
        <taxon>Pseudomonadota</taxon>
        <taxon>Betaproteobacteria</taxon>
        <taxon>Burkholderiales</taxon>
        <taxon>Sphaerotilaceae</taxon>
        <taxon>Pseudaquabacterium</taxon>
    </lineage>
</organism>
<evidence type="ECO:0000313" key="2">
    <source>
        <dbReference type="Proteomes" id="UP001365405"/>
    </source>
</evidence>
<comment type="caution">
    <text evidence="1">The sequence shown here is derived from an EMBL/GenBank/DDBJ whole genome shotgun (WGS) entry which is preliminary data.</text>
</comment>
<protein>
    <recommendedName>
        <fullName evidence="3">Autotransporter outer membrane beta-barrel domain-containing protein</fullName>
    </recommendedName>
</protein>
<accession>A0ABU9CGB6</accession>
<proteinExistence type="predicted"/>
<dbReference type="Proteomes" id="UP001365405">
    <property type="component" value="Unassembled WGS sequence"/>
</dbReference>
<dbReference type="EMBL" id="JBBUTH010000006">
    <property type="protein sequence ID" value="MEK8050893.1"/>
    <property type="molecule type" value="Genomic_DNA"/>
</dbReference>
<feature type="non-terminal residue" evidence="1">
    <location>
        <position position="214"/>
    </location>
</feature>
<evidence type="ECO:0000313" key="1">
    <source>
        <dbReference type="EMBL" id="MEK8050893.1"/>
    </source>
</evidence>
<reference evidence="1 2" key="1">
    <citation type="submission" date="2024-04" db="EMBL/GenBank/DDBJ databases">
        <title>Novel species of the genus Ideonella isolated from streams.</title>
        <authorList>
            <person name="Lu H."/>
        </authorList>
    </citation>
    <scope>NUCLEOTIDE SEQUENCE [LARGE SCALE GENOMIC DNA]</scope>
    <source>
        <strain evidence="1 2">DXS22W</strain>
    </source>
</reference>
<name>A0ABU9CGB6_9BURK</name>